<evidence type="ECO:0000256" key="5">
    <source>
        <dbReference type="ARBA" id="ARBA00022989"/>
    </source>
</evidence>
<evidence type="ECO:0000256" key="7">
    <source>
        <dbReference type="SAM" id="Phobius"/>
    </source>
</evidence>
<comment type="caution">
    <text evidence="9">The sequence shown here is derived from an EMBL/GenBank/DDBJ whole genome shotgun (WGS) entry which is preliminary data.</text>
</comment>
<feature type="transmembrane region" description="Helical" evidence="7">
    <location>
        <begin position="256"/>
        <end position="276"/>
    </location>
</feature>
<evidence type="ECO:0000256" key="2">
    <source>
        <dbReference type="ARBA" id="ARBA00022448"/>
    </source>
</evidence>
<dbReference type="GO" id="GO:0022857">
    <property type="term" value="F:transmembrane transporter activity"/>
    <property type="evidence" value="ECO:0007669"/>
    <property type="project" value="InterPro"/>
</dbReference>
<dbReference type="InterPro" id="IPR036259">
    <property type="entry name" value="MFS_trans_sf"/>
</dbReference>
<dbReference type="PANTHER" id="PTHR43266">
    <property type="entry name" value="MACROLIDE-EFFLUX PROTEIN"/>
    <property type="match status" value="1"/>
</dbReference>
<keyword evidence="5 7" id="KW-1133">Transmembrane helix</keyword>
<keyword evidence="3" id="KW-1003">Cell membrane</keyword>
<feature type="transmembrane region" description="Helical" evidence="7">
    <location>
        <begin position="379"/>
        <end position="400"/>
    </location>
</feature>
<reference evidence="9" key="1">
    <citation type="submission" date="2021-09" db="EMBL/GenBank/DDBJ databases">
        <title>Genome analysis of Fictibacillus sp. KIGAM418 isolated from marine sediment.</title>
        <authorList>
            <person name="Seo M.-J."/>
            <person name="Cho E.-S."/>
            <person name="Hwang C.Y."/>
        </authorList>
    </citation>
    <scope>NUCLEOTIDE SEQUENCE</scope>
    <source>
        <strain evidence="9">KIGAM418</strain>
    </source>
</reference>
<dbReference type="InterPro" id="IPR011701">
    <property type="entry name" value="MFS"/>
</dbReference>
<feature type="transmembrane region" description="Helical" evidence="7">
    <location>
        <begin position="178"/>
        <end position="194"/>
    </location>
</feature>
<dbReference type="AlphaFoldDB" id="A0A9X1XC65"/>
<feature type="transmembrane region" description="Helical" evidence="7">
    <location>
        <begin position="53"/>
        <end position="73"/>
    </location>
</feature>
<comment type="subcellular location">
    <subcellularLocation>
        <location evidence="1">Cell membrane</location>
        <topology evidence="1">Multi-pass membrane protein</topology>
    </subcellularLocation>
</comment>
<feature type="domain" description="Major facilitator superfamily (MFS) profile" evidence="8">
    <location>
        <begin position="14"/>
        <end position="405"/>
    </location>
</feature>
<dbReference type="EMBL" id="JAIWJX010000002">
    <property type="protein sequence ID" value="MCK6258137.1"/>
    <property type="molecule type" value="Genomic_DNA"/>
</dbReference>
<feature type="transmembrane region" description="Helical" evidence="7">
    <location>
        <begin position="314"/>
        <end position="339"/>
    </location>
</feature>
<feature type="transmembrane region" description="Helical" evidence="7">
    <location>
        <begin position="285"/>
        <end position="308"/>
    </location>
</feature>
<accession>A0A9X1XC65</accession>
<organism evidence="9 10">
    <name type="scientific">Fictibacillus marinisediminis</name>
    <dbReference type="NCBI Taxonomy" id="2878389"/>
    <lineage>
        <taxon>Bacteria</taxon>
        <taxon>Bacillati</taxon>
        <taxon>Bacillota</taxon>
        <taxon>Bacilli</taxon>
        <taxon>Bacillales</taxon>
        <taxon>Fictibacillaceae</taxon>
        <taxon>Fictibacillus</taxon>
    </lineage>
</organism>
<keyword evidence="6 7" id="KW-0472">Membrane</keyword>
<evidence type="ECO:0000259" key="8">
    <source>
        <dbReference type="PROSITE" id="PS50850"/>
    </source>
</evidence>
<feature type="transmembrane region" description="Helical" evidence="7">
    <location>
        <begin position="351"/>
        <end position="373"/>
    </location>
</feature>
<dbReference type="Pfam" id="PF07690">
    <property type="entry name" value="MFS_1"/>
    <property type="match status" value="1"/>
</dbReference>
<dbReference type="GO" id="GO:0005886">
    <property type="term" value="C:plasma membrane"/>
    <property type="evidence" value="ECO:0007669"/>
    <property type="project" value="UniProtKB-SubCell"/>
</dbReference>
<evidence type="ECO:0000313" key="10">
    <source>
        <dbReference type="Proteomes" id="UP001139011"/>
    </source>
</evidence>
<proteinExistence type="predicted"/>
<feature type="transmembrane region" description="Helical" evidence="7">
    <location>
        <begin position="21"/>
        <end position="41"/>
    </location>
</feature>
<keyword evidence="4 7" id="KW-0812">Transmembrane</keyword>
<sequence>MEKKAGNTLSQNKSFMFLMSAQVISNLGDWLSIMAIFSLMAFKWNASPLEMSFVIISLGLPMTVLGPVAGVIADRMNRKTIMVCSDFFRCIIILGLIVASVSWHVYILLILLGIFSSLFIPAKSGMLKEIVSDDDMQQAASISSVIQDATKIIGPAISGFLVTTAGISSVFILDSASFLLSALLLFVLPGVKPLHEKEKRTKGSVISDLKEGFQYIKTVRFILFGTGLMFVSMLILQMADAQFSVLIRLLETGSPALVGLVVTCSGVGFLVTGLCLTKWQIRSPWLAMTIGIFSLGGGFMIMGYLASLQLPHPFIWAPSLTFLAASGAGLIFIPFNTAVQRLTPVHMTGRVFGLTGSIIMLATLIGPVTGGLAGNQFGVISVFIVSGAGLVTISIAALFLRKSIERSDQYVTESASRAQGTTTA</sequence>
<evidence type="ECO:0000256" key="1">
    <source>
        <dbReference type="ARBA" id="ARBA00004651"/>
    </source>
</evidence>
<dbReference type="Gene3D" id="1.20.1250.20">
    <property type="entry name" value="MFS general substrate transporter like domains"/>
    <property type="match status" value="1"/>
</dbReference>
<gene>
    <name evidence="9" type="ORF">LCY76_16290</name>
</gene>
<name>A0A9X1XC65_9BACL</name>
<evidence type="ECO:0000256" key="4">
    <source>
        <dbReference type="ARBA" id="ARBA00022692"/>
    </source>
</evidence>
<dbReference type="PANTHER" id="PTHR43266:SF2">
    <property type="entry name" value="MAJOR FACILITATOR SUPERFAMILY (MFS) PROFILE DOMAIN-CONTAINING PROTEIN"/>
    <property type="match status" value="1"/>
</dbReference>
<evidence type="ECO:0000313" key="9">
    <source>
        <dbReference type="EMBL" id="MCK6258137.1"/>
    </source>
</evidence>
<keyword evidence="10" id="KW-1185">Reference proteome</keyword>
<dbReference type="SUPFAM" id="SSF103473">
    <property type="entry name" value="MFS general substrate transporter"/>
    <property type="match status" value="1"/>
</dbReference>
<protein>
    <submittedName>
        <fullName evidence="9">MFS transporter</fullName>
    </submittedName>
</protein>
<feature type="transmembrane region" description="Helical" evidence="7">
    <location>
        <begin position="215"/>
        <end position="236"/>
    </location>
</feature>
<dbReference type="Proteomes" id="UP001139011">
    <property type="component" value="Unassembled WGS sequence"/>
</dbReference>
<dbReference type="RefSeq" id="WP_248253483.1">
    <property type="nucleotide sequence ID" value="NZ_JAIWJX010000002.1"/>
</dbReference>
<dbReference type="InterPro" id="IPR020846">
    <property type="entry name" value="MFS_dom"/>
</dbReference>
<dbReference type="CDD" id="cd06173">
    <property type="entry name" value="MFS_MefA_like"/>
    <property type="match status" value="1"/>
</dbReference>
<dbReference type="PROSITE" id="PS50850">
    <property type="entry name" value="MFS"/>
    <property type="match status" value="1"/>
</dbReference>
<evidence type="ECO:0000256" key="3">
    <source>
        <dbReference type="ARBA" id="ARBA00022475"/>
    </source>
</evidence>
<keyword evidence="2" id="KW-0813">Transport</keyword>
<evidence type="ECO:0000256" key="6">
    <source>
        <dbReference type="ARBA" id="ARBA00023136"/>
    </source>
</evidence>